<protein>
    <submittedName>
        <fullName evidence="1">Uncharacterized protein</fullName>
    </submittedName>
</protein>
<sequence>MNKKDDYQKVAESYFDYLAERFPVMCASDEFDFLPRAENASKHYDKLDKFEAVAIEETIDKLKEFQKSFTLTNDEAGDLDNLIDLKLLQANTAGILIELDTK</sequence>
<name>X0Y5M4_9ZZZZ</name>
<evidence type="ECO:0000313" key="1">
    <source>
        <dbReference type="EMBL" id="GAG51249.1"/>
    </source>
</evidence>
<reference evidence="1" key="1">
    <citation type="journal article" date="2014" name="Front. Microbiol.">
        <title>High frequency of phylogenetically diverse reductive dehalogenase-homologous genes in deep subseafloor sedimentary metagenomes.</title>
        <authorList>
            <person name="Kawai M."/>
            <person name="Futagami T."/>
            <person name="Toyoda A."/>
            <person name="Takaki Y."/>
            <person name="Nishi S."/>
            <person name="Hori S."/>
            <person name="Arai W."/>
            <person name="Tsubouchi T."/>
            <person name="Morono Y."/>
            <person name="Uchiyama I."/>
            <person name="Ito T."/>
            <person name="Fujiyama A."/>
            <person name="Inagaki F."/>
            <person name="Takami H."/>
        </authorList>
    </citation>
    <scope>NUCLEOTIDE SEQUENCE</scope>
    <source>
        <strain evidence="1">Expedition CK06-06</strain>
    </source>
</reference>
<accession>X0Y5M4</accession>
<organism evidence="1">
    <name type="scientific">marine sediment metagenome</name>
    <dbReference type="NCBI Taxonomy" id="412755"/>
    <lineage>
        <taxon>unclassified sequences</taxon>
        <taxon>metagenomes</taxon>
        <taxon>ecological metagenomes</taxon>
    </lineage>
</organism>
<dbReference type="AlphaFoldDB" id="X0Y5M4"/>
<comment type="caution">
    <text evidence="1">The sequence shown here is derived from an EMBL/GenBank/DDBJ whole genome shotgun (WGS) entry which is preliminary data.</text>
</comment>
<proteinExistence type="predicted"/>
<dbReference type="EMBL" id="BARS01056061">
    <property type="protein sequence ID" value="GAG51249.1"/>
    <property type="molecule type" value="Genomic_DNA"/>
</dbReference>
<gene>
    <name evidence="1" type="ORF">S01H1_82658</name>
</gene>
<feature type="non-terminal residue" evidence="1">
    <location>
        <position position="102"/>
    </location>
</feature>